<dbReference type="GO" id="GO:0005737">
    <property type="term" value="C:cytoplasm"/>
    <property type="evidence" value="ECO:0007669"/>
    <property type="project" value="UniProtKB-SubCell"/>
</dbReference>
<gene>
    <name evidence="12" type="primary">ettA</name>
    <name evidence="14" type="ORF">AUCHE_05_03070</name>
</gene>
<dbReference type="GO" id="GO:0043022">
    <property type="term" value="F:ribosome binding"/>
    <property type="evidence" value="ECO:0007669"/>
    <property type="project" value="UniProtKB-UniRule"/>
</dbReference>
<dbReference type="CDD" id="cd03221">
    <property type="entry name" value="ABCF_EF-3"/>
    <property type="match status" value="2"/>
</dbReference>
<feature type="binding site" evidence="12">
    <location>
        <begin position="38"/>
        <end position="45"/>
    </location>
    <ligand>
        <name>ATP</name>
        <dbReference type="ChEBI" id="CHEBI:30616"/>
        <label>1</label>
    </ligand>
</feature>
<dbReference type="PROSITE" id="PS50893">
    <property type="entry name" value="ABC_TRANSPORTER_2"/>
    <property type="match status" value="2"/>
</dbReference>
<feature type="region of interest" description="Arm" evidence="12">
    <location>
        <begin position="94"/>
        <end position="138"/>
    </location>
</feature>
<reference evidence="14 15" key="1">
    <citation type="submission" date="2012-08" db="EMBL/GenBank/DDBJ databases">
        <title>Whole genome shotgun sequence of Austwickia chelonae NBRC 105200.</title>
        <authorList>
            <person name="Yoshida I."/>
            <person name="Hosoyama A."/>
            <person name="Tsuchikane K."/>
            <person name="Katsumata H."/>
            <person name="Ando Y."/>
            <person name="Ohji S."/>
            <person name="Hamada M."/>
            <person name="Tamura T."/>
            <person name="Yamazoe A."/>
            <person name="Yamazaki S."/>
            <person name="Fujita N."/>
        </authorList>
    </citation>
    <scope>NUCLEOTIDE SEQUENCE [LARGE SCALE GENOMIC DNA]</scope>
    <source>
        <strain evidence="14 15">NBRC 105200</strain>
    </source>
</reference>
<sequence length="560" mass="62433">MAEFIYTMTKARKAVGEKLILDDVTMAFYPGAKIGMVGPNGAGKSTILKIMAGLDQPSNGEARLSPEYSVGILLQEPPLNEEKDVLGNVKEGMGEILEKVERYNQISVEMGEPDADFDALMAEMGKLQEEIDHADAWDLDSQLEQAMDALQCPPPDADVTVLSGGERRRVALCKLLLSKPDLLLLDEPTNHLDAESVQWLEQHLAAYHGAVIAVTHDRYFLDNVAQWIAEVDRGRLYPYEGNYSTYLEKKQERLQIQGKKDAKLAKRLKSELEWVRSNAKGRQAKSKARLARYEEMAAEAERTRKLDFEEIQIPPGPRLGSTVIEVDKLTKGFGDRVLIKDLSFSLPRNGIVGVIGPNGVGKTTLFKTIVGLEDADAGTVKVGETVDISYVDQTRSGLDPQKTLWEVVSDGLDYIQVGKVEIPSRAYVSQFGFKGPDQQKPAGVLSGGERNRLNLALTLKQGGNLLLLDEPTNDLDVETLGSLENALLEFPGCAVVISHDRWFLDRVATHILAYEGTEEEPWKWYWFEGNFESYEKNKVERLGVDAARPHRVTYRKLTRD</sequence>
<evidence type="ECO:0000256" key="2">
    <source>
        <dbReference type="ARBA" id="ARBA00022490"/>
    </source>
</evidence>
<dbReference type="Proteomes" id="UP000008495">
    <property type="component" value="Unassembled WGS sequence"/>
</dbReference>
<comment type="function">
    <text evidence="12">A translation factor that gates the progression of the 70S ribosomal initiation complex (IC, containing tRNA(fMet) in the P-site) into the translation elongation cycle by using a mechanism sensitive to the ATP/ADP ratio. Binds to the 70S ribosome E-site where it modulates the state of the translating ribosome during subunit translocation. ATP hydrolysis probably frees it from the ribosome, which can enter the elongation phase.</text>
</comment>
<dbReference type="AlphaFoldDB" id="K6W6D7"/>
<dbReference type="GO" id="GO:0045900">
    <property type="term" value="P:negative regulation of translational elongation"/>
    <property type="evidence" value="ECO:0007669"/>
    <property type="project" value="UniProtKB-UniRule"/>
</dbReference>
<comment type="caution">
    <text evidence="14">The sequence shown here is derived from an EMBL/GenBank/DDBJ whole genome shotgun (WGS) entry which is preliminary data.</text>
</comment>
<dbReference type="NCBIfam" id="TIGR03719">
    <property type="entry name" value="ABC_ABC_ChvD"/>
    <property type="match status" value="1"/>
</dbReference>
<keyword evidence="7 12" id="KW-0378">Hydrolase</keyword>
<keyword evidence="15" id="KW-1185">Reference proteome</keyword>
<dbReference type="EMBL" id="BAGZ01000005">
    <property type="protein sequence ID" value="GAB77397.1"/>
    <property type="molecule type" value="Genomic_DNA"/>
</dbReference>
<name>K6W6D7_9MICO</name>
<comment type="similarity">
    <text evidence="1 12">Belongs to the ABC transporter superfamily. ABCF family. Translational throttle EttA subfamily.</text>
</comment>
<evidence type="ECO:0000256" key="7">
    <source>
        <dbReference type="ARBA" id="ARBA00022801"/>
    </source>
</evidence>
<keyword evidence="2 12" id="KW-0963">Cytoplasm</keyword>
<keyword evidence="8 12" id="KW-0067">ATP-binding</keyword>
<evidence type="ECO:0000313" key="14">
    <source>
        <dbReference type="EMBL" id="GAB77397.1"/>
    </source>
</evidence>
<feature type="domain" description="ABC transporter" evidence="13">
    <location>
        <begin position="5"/>
        <end position="258"/>
    </location>
</feature>
<dbReference type="PANTHER" id="PTHR43858">
    <property type="entry name" value="ENERGY-DEPENDENT TRANSLATIONAL THROTTLE PROTEIN ETTA"/>
    <property type="match status" value="1"/>
</dbReference>
<dbReference type="GO" id="GO:0016887">
    <property type="term" value="F:ATP hydrolysis activity"/>
    <property type="evidence" value="ECO:0007669"/>
    <property type="project" value="UniProtKB-UniRule"/>
</dbReference>
<keyword evidence="11 12" id="KW-0648">Protein biosynthesis</keyword>
<evidence type="ECO:0000259" key="13">
    <source>
        <dbReference type="PROSITE" id="PS50893"/>
    </source>
</evidence>
<protein>
    <recommendedName>
        <fullName evidence="12">Energy-dependent translational throttle protein EttA</fullName>
        <ecNumber evidence="12">3.6.1.-</ecNumber>
    </recommendedName>
    <alternativeName>
        <fullName evidence="12">Translational regulatory factor EttA</fullName>
    </alternativeName>
</protein>
<keyword evidence="4 12" id="KW-0699">rRNA-binding</keyword>
<dbReference type="InterPro" id="IPR017871">
    <property type="entry name" value="ABC_transporter-like_CS"/>
</dbReference>
<dbReference type="SMART" id="SM00382">
    <property type="entry name" value="AAA"/>
    <property type="match status" value="2"/>
</dbReference>
<keyword evidence="6 12" id="KW-0547">Nucleotide-binding</keyword>
<feature type="domain" description="ABC transporter" evidence="13">
    <location>
        <begin position="324"/>
        <end position="541"/>
    </location>
</feature>
<evidence type="ECO:0000256" key="4">
    <source>
        <dbReference type="ARBA" id="ARBA00022730"/>
    </source>
</evidence>
<organism evidence="14 15">
    <name type="scientific">Austwickia chelonae NBRC 105200</name>
    <dbReference type="NCBI Taxonomy" id="1184607"/>
    <lineage>
        <taxon>Bacteria</taxon>
        <taxon>Bacillati</taxon>
        <taxon>Actinomycetota</taxon>
        <taxon>Actinomycetes</taxon>
        <taxon>Micrococcales</taxon>
        <taxon>Dermatophilaceae</taxon>
        <taxon>Austwickia</taxon>
    </lineage>
</organism>
<evidence type="ECO:0000313" key="15">
    <source>
        <dbReference type="Proteomes" id="UP000008495"/>
    </source>
</evidence>
<dbReference type="GO" id="GO:0006412">
    <property type="term" value="P:translation"/>
    <property type="evidence" value="ECO:0007669"/>
    <property type="project" value="UniProtKB-KW"/>
</dbReference>
<dbReference type="PANTHER" id="PTHR43858:SF1">
    <property type="entry name" value="ABC TRANSPORTER-RELATED PROTEIN"/>
    <property type="match status" value="1"/>
</dbReference>
<evidence type="ECO:0000256" key="3">
    <source>
        <dbReference type="ARBA" id="ARBA00022555"/>
    </source>
</evidence>
<dbReference type="InterPro" id="IPR032781">
    <property type="entry name" value="ABC_tran_Xtn"/>
</dbReference>
<evidence type="ECO:0000256" key="11">
    <source>
        <dbReference type="ARBA" id="ARBA00022917"/>
    </source>
</evidence>
<dbReference type="RefSeq" id="WP_006502149.1">
    <property type="nucleotide sequence ID" value="NZ_BAGZ01000005.1"/>
</dbReference>
<dbReference type="FunFam" id="3.40.50.300:FF:000011">
    <property type="entry name" value="Putative ABC transporter ATP-binding component"/>
    <property type="match status" value="1"/>
</dbReference>
<dbReference type="FunFam" id="3.40.50.300:FF:000183">
    <property type="entry name" value="ABC transporter ATP-binding protein yjjK"/>
    <property type="match status" value="1"/>
</dbReference>
<keyword evidence="9 12" id="KW-0810">Translation regulation</keyword>
<dbReference type="eggNOG" id="COG0488">
    <property type="taxonomic scope" value="Bacteria"/>
</dbReference>
<dbReference type="GO" id="GO:0005524">
    <property type="term" value="F:ATP binding"/>
    <property type="evidence" value="ECO:0007669"/>
    <property type="project" value="UniProtKB-UniRule"/>
</dbReference>
<evidence type="ECO:0000256" key="5">
    <source>
        <dbReference type="ARBA" id="ARBA00022737"/>
    </source>
</evidence>
<comment type="subunit">
    <text evidence="12">Monomer. Probably contacts ribosomal proteins L1, L5, L33 and S7, the 16S and 23S rRNA and the P-site containing tRNA(fMet).</text>
</comment>
<comment type="caution">
    <text evidence="12">Lacks conserved residue(s) required for the propagation of feature annotation.</text>
</comment>
<comment type="domain">
    <text evidence="12">The arm domain is inserted in the first ABC transporter domain. Probably contacts ribosomal protein L1.</text>
</comment>
<keyword evidence="10 12" id="KW-0694">RNA-binding</keyword>
<dbReference type="InterPro" id="IPR027417">
    <property type="entry name" value="P-loop_NTPase"/>
</dbReference>
<keyword evidence="3 12" id="KW-0820">tRNA-binding</keyword>
<comment type="subcellular location">
    <subcellularLocation>
        <location evidence="12">Cytoplasm</location>
    </subcellularLocation>
    <text evidence="12">Associates with ribosomes and polysomes.</text>
</comment>
<dbReference type="InterPro" id="IPR003439">
    <property type="entry name" value="ABC_transporter-like_ATP-bd"/>
</dbReference>
<dbReference type="HAMAP" id="MF_00847">
    <property type="entry name" value="EttA"/>
    <property type="match status" value="1"/>
</dbReference>
<feature type="binding site" evidence="12">
    <location>
        <begin position="356"/>
        <end position="363"/>
    </location>
    <ligand>
        <name>ATP</name>
        <dbReference type="ChEBI" id="CHEBI:30616"/>
        <label>2</label>
    </ligand>
</feature>
<evidence type="ECO:0000256" key="12">
    <source>
        <dbReference type="HAMAP-Rule" id="MF_00847"/>
    </source>
</evidence>
<dbReference type="InterPro" id="IPR003593">
    <property type="entry name" value="AAA+_ATPase"/>
</dbReference>
<dbReference type="Gene3D" id="3.40.50.300">
    <property type="entry name" value="P-loop containing nucleotide triphosphate hydrolases"/>
    <property type="match status" value="2"/>
</dbReference>
<comment type="catalytic activity">
    <reaction evidence="12">
        <text>ATP + H2O = ADP + phosphate + H(+)</text>
        <dbReference type="Rhea" id="RHEA:13065"/>
        <dbReference type="ChEBI" id="CHEBI:15377"/>
        <dbReference type="ChEBI" id="CHEBI:15378"/>
        <dbReference type="ChEBI" id="CHEBI:30616"/>
        <dbReference type="ChEBI" id="CHEBI:43474"/>
        <dbReference type="ChEBI" id="CHEBI:456216"/>
    </reaction>
</comment>
<evidence type="ECO:0000256" key="6">
    <source>
        <dbReference type="ARBA" id="ARBA00022741"/>
    </source>
</evidence>
<dbReference type="Pfam" id="PF12848">
    <property type="entry name" value="ABC_tran_Xtn"/>
    <property type="match status" value="1"/>
</dbReference>
<dbReference type="EC" id="3.6.1.-" evidence="12"/>
<dbReference type="SUPFAM" id="SSF52540">
    <property type="entry name" value="P-loop containing nucleoside triphosphate hydrolases"/>
    <property type="match status" value="2"/>
</dbReference>
<proteinExistence type="inferred from homology"/>
<dbReference type="Pfam" id="PF00005">
    <property type="entry name" value="ABC_tran"/>
    <property type="match status" value="2"/>
</dbReference>
<evidence type="ECO:0000256" key="8">
    <source>
        <dbReference type="ARBA" id="ARBA00022840"/>
    </source>
</evidence>
<dbReference type="STRING" id="100225.SAMN05421595_1228"/>
<evidence type="ECO:0000256" key="9">
    <source>
        <dbReference type="ARBA" id="ARBA00022845"/>
    </source>
</evidence>
<keyword evidence="5 12" id="KW-0677">Repeat</keyword>
<dbReference type="PROSITE" id="PS00211">
    <property type="entry name" value="ABC_TRANSPORTER_1"/>
    <property type="match status" value="2"/>
</dbReference>
<comment type="domain">
    <text evidence="12">The P-site tRNA interaction motif (PtIM domain) probably interacts with the P-site tRNA(fMet) as well as the 23S rRNA.</text>
</comment>
<dbReference type="GO" id="GO:0000049">
    <property type="term" value="F:tRNA binding"/>
    <property type="evidence" value="ECO:0007669"/>
    <property type="project" value="UniProtKB-UniRule"/>
</dbReference>
<evidence type="ECO:0000256" key="1">
    <source>
        <dbReference type="ARBA" id="ARBA00005868"/>
    </source>
</evidence>
<dbReference type="GO" id="GO:0019843">
    <property type="term" value="F:rRNA binding"/>
    <property type="evidence" value="ECO:0007669"/>
    <property type="project" value="UniProtKB-UniRule"/>
</dbReference>
<dbReference type="OrthoDB" id="3239744at2"/>
<evidence type="ECO:0000256" key="10">
    <source>
        <dbReference type="ARBA" id="ARBA00022884"/>
    </source>
</evidence>
<dbReference type="InterPro" id="IPR022374">
    <property type="entry name" value="EttA"/>
</dbReference>
<dbReference type="NCBIfam" id="NF008775">
    <property type="entry name" value="PRK11819.1"/>
    <property type="match status" value="1"/>
</dbReference>
<accession>K6W6D7</accession>